<gene>
    <name evidence="2" type="ORF">BDW59DRAFT_29542</name>
</gene>
<reference evidence="2 3" key="1">
    <citation type="submission" date="2024-07" db="EMBL/GenBank/DDBJ databases">
        <title>Section-level genome sequencing and comparative genomics of Aspergillus sections Usti and Cavernicolus.</title>
        <authorList>
            <consortium name="Lawrence Berkeley National Laboratory"/>
            <person name="Nybo J.L."/>
            <person name="Vesth T.C."/>
            <person name="Theobald S."/>
            <person name="Frisvad J.C."/>
            <person name="Larsen T.O."/>
            <person name="Kjaerboelling I."/>
            <person name="Rothschild-Mancinelli K."/>
            <person name="Lyhne E.K."/>
            <person name="Kogle M.E."/>
            <person name="Barry K."/>
            <person name="Clum A."/>
            <person name="Na H."/>
            <person name="Ledsgaard L."/>
            <person name="Lin J."/>
            <person name="Lipzen A."/>
            <person name="Kuo A."/>
            <person name="Riley R."/>
            <person name="Mondo S."/>
            <person name="LaButti K."/>
            <person name="Haridas S."/>
            <person name="Pangalinan J."/>
            <person name="Salamov A.A."/>
            <person name="Simmons B.A."/>
            <person name="Magnuson J.K."/>
            <person name="Chen J."/>
            <person name="Drula E."/>
            <person name="Henrissat B."/>
            <person name="Wiebenga A."/>
            <person name="Lubbers R.J."/>
            <person name="Gomes A.C."/>
            <person name="Makela M.R."/>
            <person name="Stajich J."/>
            <person name="Grigoriev I.V."/>
            <person name="Mortensen U.H."/>
            <person name="De vries R.P."/>
            <person name="Baker S.E."/>
            <person name="Andersen M.R."/>
        </authorList>
    </citation>
    <scope>NUCLEOTIDE SEQUENCE [LARGE SCALE GENOMIC DNA]</scope>
    <source>
        <strain evidence="2 3">CBS 600.67</strain>
    </source>
</reference>
<feature type="compositionally biased region" description="Basic and acidic residues" evidence="1">
    <location>
        <begin position="152"/>
        <end position="165"/>
    </location>
</feature>
<evidence type="ECO:0000313" key="3">
    <source>
        <dbReference type="Proteomes" id="UP001610335"/>
    </source>
</evidence>
<feature type="compositionally biased region" description="Low complexity" evidence="1">
    <location>
        <begin position="169"/>
        <end position="190"/>
    </location>
</feature>
<proteinExistence type="predicted"/>
<sequence length="369" mass="39373">MDTITHAVQNAGNAIWNEVDALRGTGEQQTAGQGVEPISGIQGKGTVDDPYDAGNRDEQPNAPETNSNTAVMTEPVPSTIPDLSKSHTATQGSSENENAALATSSLGPTNPTVNHPTSVQSPQKTGYGPGASTAGKSTLKDEHIRSLGARTTLKDESITKARDVSADETPTVVPAPAAAAVSAATNNTNTQERQSEQRNESITAYSLNQKKSLAGEPEQRDQSTAFQGLDQTKSQVGASEQRNKSTTSQSLNQSEDKNDNQEGDTSGAAPPTTPHKQKVSEEALKGPKCPPPRDSYDKDKKVEGGLRKKSEDQKQGGQPKTEKSEGKSDDKKEKSHHHGKDTKSKETDDHPHKSMKEKISNIMHVGHHH</sequence>
<protein>
    <submittedName>
        <fullName evidence="2">Uncharacterized protein</fullName>
    </submittedName>
</protein>
<feature type="compositionally biased region" description="Basic and acidic residues" evidence="1">
    <location>
        <begin position="294"/>
        <end position="333"/>
    </location>
</feature>
<feature type="region of interest" description="Disordered" evidence="1">
    <location>
        <begin position="24"/>
        <end position="369"/>
    </location>
</feature>
<feature type="compositionally biased region" description="Polar residues" evidence="1">
    <location>
        <begin position="62"/>
        <end position="71"/>
    </location>
</feature>
<evidence type="ECO:0000313" key="2">
    <source>
        <dbReference type="EMBL" id="KAL2830026.1"/>
    </source>
</evidence>
<comment type="caution">
    <text evidence="2">The sequence shown here is derived from an EMBL/GenBank/DDBJ whole genome shotgun (WGS) entry which is preliminary data.</text>
</comment>
<feature type="compositionally biased region" description="Polar residues" evidence="1">
    <location>
        <begin position="222"/>
        <end position="253"/>
    </location>
</feature>
<feature type="compositionally biased region" description="Polar residues" evidence="1">
    <location>
        <begin position="200"/>
        <end position="211"/>
    </location>
</feature>
<evidence type="ECO:0000256" key="1">
    <source>
        <dbReference type="SAM" id="MobiDB-lite"/>
    </source>
</evidence>
<dbReference type="EMBL" id="JBFXLS010000014">
    <property type="protein sequence ID" value="KAL2830026.1"/>
    <property type="molecule type" value="Genomic_DNA"/>
</dbReference>
<name>A0ABR4IQI7_9EURO</name>
<keyword evidence="3" id="KW-1185">Reference proteome</keyword>
<organism evidence="2 3">
    <name type="scientific">Aspergillus cavernicola</name>
    <dbReference type="NCBI Taxonomy" id="176166"/>
    <lineage>
        <taxon>Eukaryota</taxon>
        <taxon>Fungi</taxon>
        <taxon>Dikarya</taxon>
        <taxon>Ascomycota</taxon>
        <taxon>Pezizomycotina</taxon>
        <taxon>Eurotiomycetes</taxon>
        <taxon>Eurotiomycetidae</taxon>
        <taxon>Eurotiales</taxon>
        <taxon>Aspergillaceae</taxon>
        <taxon>Aspergillus</taxon>
        <taxon>Aspergillus subgen. Nidulantes</taxon>
    </lineage>
</organism>
<dbReference type="Proteomes" id="UP001610335">
    <property type="component" value="Unassembled WGS sequence"/>
</dbReference>
<accession>A0ABR4IQI7</accession>
<feature type="compositionally biased region" description="Polar residues" evidence="1">
    <location>
        <begin position="86"/>
        <end position="124"/>
    </location>
</feature>
<feature type="compositionally biased region" description="Basic and acidic residues" evidence="1">
    <location>
        <begin position="341"/>
        <end position="359"/>
    </location>
</feature>